<feature type="compositionally biased region" description="Basic and acidic residues" evidence="4">
    <location>
        <begin position="312"/>
        <end position="335"/>
    </location>
</feature>
<feature type="compositionally biased region" description="Low complexity" evidence="4">
    <location>
        <begin position="452"/>
        <end position="476"/>
    </location>
</feature>
<keyword evidence="3" id="KW-0175">Coiled coil</keyword>
<name>A0A8B9RU81_9AVES</name>
<dbReference type="AlphaFoldDB" id="A0A8B9RU81"/>
<dbReference type="GO" id="GO:0031398">
    <property type="term" value="P:positive regulation of protein ubiquitination"/>
    <property type="evidence" value="ECO:0007669"/>
    <property type="project" value="TreeGrafter"/>
</dbReference>
<evidence type="ECO:0000313" key="6">
    <source>
        <dbReference type="Ensembl" id="ENSANIP00000010934.1"/>
    </source>
</evidence>
<sequence>GKSRLPQGSLSTHGCCLGVSVCGAGGAHGCFSPFWSWGKLRQGGGGGRPGASQQESACPSLHPSVRPSPGPDSPVSPLKERAQAGRRQQQALEARLEGCVQELRRLCLREAELTGTLPREYPLKAGEKPPKVRRRIGAAFKLDETLVLRGADPLSALERDLALQLQIAKAARRLCREENISKRLRKRRQTAALLEEQKLKDLENILNQRRLLAGRRPLPAGGGTDAAEELSASDDSSLSDAVLLEEGKGAVGTGAGNSAPQVSPPSQPTISPAEETRPSGPATPRGSPSPEEPAEEEGSGPPLAPPSPWRDTSLDRPYEKAKKPGVDPGDGETRGSRCYPGSPPAVPTAPSAPSSPDPAASPVPRAGDVPPYRFVPIRTLVLCRQAGSSAPSTPEPSGRRGQSQSLRVEACWQPGEPRGRSAIPRRRPTYYTVTVPTSCIPTPGPTHHSSSDDSISDLSSISHATSPGSSSPDVSFPRPPVPPPLAEPGYYPRGAHRFLPPTGPPAFLYEQDLAPLRYQRLVPSHSRIVRTPSLKDYAPAGSRGLSKAAVTEELKSWHQRARLRGARPHSLDRQGAFRGPRGGTPRDVPITRGVLPRAQAPPIHVLRRSPDGVPVQVYVPENGEIVTQV</sequence>
<evidence type="ECO:0000256" key="3">
    <source>
        <dbReference type="ARBA" id="ARBA00023054"/>
    </source>
</evidence>
<proteinExistence type="predicted"/>
<dbReference type="Pfam" id="PF11819">
    <property type="entry name" value="CUPID"/>
    <property type="match status" value="1"/>
</dbReference>
<reference evidence="6" key="2">
    <citation type="submission" date="2025-09" db="UniProtKB">
        <authorList>
            <consortium name="Ensembl"/>
        </authorList>
    </citation>
    <scope>IDENTIFICATION</scope>
</reference>
<dbReference type="Proteomes" id="UP000694541">
    <property type="component" value="Unplaced"/>
</dbReference>
<keyword evidence="2" id="KW-0963">Cytoplasm</keyword>
<dbReference type="PANTHER" id="PTHR16093">
    <property type="entry name" value="COILED-COIL DOMAIN-CONTAINING PROTEIN 120 FAMILY MEMBER"/>
    <property type="match status" value="1"/>
</dbReference>
<evidence type="ECO:0000256" key="4">
    <source>
        <dbReference type="SAM" id="MobiDB-lite"/>
    </source>
</evidence>
<feature type="region of interest" description="Disordered" evidence="4">
    <location>
        <begin position="385"/>
        <end position="489"/>
    </location>
</feature>
<comment type="subcellular location">
    <subcellularLocation>
        <location evidence="1">Cytoplasm</location>
    </subcellularLocation>
</comment>
<feature type="region of interest" description="Disordered" evidence="4">
    <location>
        <begin position="215"/>
        <end position="237"/>
    </location>
</feature>
<feature type="region of interest" description="Disordered" evidence="4">
    <location>
        <begin position="42"/>
        <end position="87"/>
    </location>
</feature>
<keyword evidence="7" id="KW-1185">Reference proteome</keyword>
<feature type="compositionally biased region" description="Pro residues" evidence="4">
    <location>
        <begin position="477"/>
        <end position="486"/>
    </location>
</feature>
<evidence type="ECO:0000256" key="1">
    <source>
        <dbReference type="ARBA" id="ARBA00004496"/>
    </source>
</evidence>
<feature type="region of interest" description="Disordered" evidence="4">
    <location>
        <begin position="249"/>
        <end position="371"/>
    </location>
</feature>
<feature type="region of interest" description="Disordered" evidence="4">
    <location>
        <begin position="564"/>
        <end position="591"/>
    </location>
</feature>
<dbReference type="GO" id="GO:0034334">
    <property type="term" value="P:adherens junction maintenance"/>
    <property type="evidence" value="ECO:0007669"/>
    <property type="project" value="TreeGrafter"/>
</dbReference>
<feature type="domain" description="Cytohesin Ubiquitin Protein Inducing" evidence="5">
    <location>
        <begin position="70"/>
        <end position="182"/>
    </location>
</feature>
<evidence type="ECO:0000256" key="2">
    <source>
        <dbReference type="ARBA" id="ARBA00022490"/>
    </source>
</evidence>
<dbReference type="InterPro" id="IPR043447">
    <property type="entry name" value="CCDC120/INAVA"/>
</dbReference>
<organism evidence="6 7">
    <name type="scientific">Accipiter nisus</name>
    <name type="common">Eurasian sparrowhawk</name>
    <dbReference type="NCBI Taxonomy" id="211598"/>
    <lineage>
        <taxon>Eukaryota</taxon>
        <taxon>Metazoa</taxon>
        <taxon>Chordata</taxon>
        <taxon>Craniata</taxon>
        <taxon>Vertebrata</taxon>
        <taxon>Euteleostomi</taxon>
        <taxon>Archelosauria</taxon>
        <taxon>Archosauria</taxon>
        <taxon>Dinosauria</taxon>
        <taxon>Saurischia</taxon>
        <taxon>Theropoda</taxon>
        <taxon>Coelurosauria</taxon>
        <taxon>Aves</taxon>
        <taxon>Neognathae</taxon>
        <taxon>Neoaves</taxon>
        <taxon>Telluraves</taxon>
        <taxon>Accipitrimorphae</taxon>
        <taxon>Accipitriformes</taxon>
        <taxon>Accipitridae</taxon>
        <taxon>Accipitrinae</taxon>
        <taxon>Accipiter</taxon>
    </lineage>
</organism>
<dbReference type="GO" id="GO:0005737">
    <property type="term" value="C:cytoplasm"/>
    <property type="evidence" value="ECO:0007669"/>
    <property type="project" value="UniProtKB-SubCell"/>
</dbReference>
<accession>A0A8B9RU81</accession>
<feature type="compositionally biased region" description="Polar residues" evidence="4">
    <location>
        <begin position="431"/>
        <end position="440"/>
    </location>
</feature>
<reference evidence="6" key="1">
    <citation type="submission" date="2025-08" db="UniProtKB">
        <authorList>
            <consortium name="Ensembl"/>
        </authorList>
    </citation>
    <scope>IDENTIFICATION</scope>
</reference>
<dbReference type="Ensembl" id="ENSANIT00000011319.1">
    <property type="protein sequence ID" value="ENSANIP00000010934.1"/>
    <property type="gene ID" value="ENSANIG00000007408.1"/>
</dbReference>
<protein>
    <submittedName>
        <fullName evidence="6">Innate immunity activator</fullName>
    </submittedName>
</protein>
<evidence type="ECO:0000313" key="7">
    <source>
        <dbReference type="Proteomes" id="UP000694541"/>
    </source>
</evidence>
<evidence type="ECO:0000259" key="5">
    <source>
        <dbReference type="Pfam" id="PF11819"/>
    </source>
</evidence>
<dbReference type="PANTHER" id="PTHR16093:SF4">
    <property type="entry name" value="INNATE IMMUNITY ACTIVATOR PROTEIN"/>
    <property type="match status" value="1"/>
</dbReference>
<dbReference type="InterPro" id="IPR021774">
    <property type="entry name" value="CUPID"/>
</dbReference>